<feature type="transmembrane region" description="Helical" evidence="1">
    <location>
        <begin position="133"/>
        <end position="154"/>
    </location>
</feature>
<evidence type="ECO:0000256" key="1">
    <source>
        <dbReference type="SAM" id="Phobius"/>
    </source>
</evidence>
<proteinExistence type="predicted"/>
<reference evidence="2 3" key="1">
    <citation type="submission" date="2021-05" db="EMBL/GenBank/DDBJ databases">
        <title>Complete genome of Nocardioides aquaticus KCTC 9944T isolated from meromictic and hypersaline Ekho Lake, Antarctica.</title>
        <authorList>
            <person name="Hwang K."/>
            <person name="Kim K.M."/>
            <person name="Choe H."/>
        </authorList>
    </citation>
    <scope>NUCLEOTIDE SEQUENCE [LARGE SCALE GENOMIC DNA]</scope>
    <source>
        <strain evidence="2 3">KCTC 9944</strain>
    </source>
</reference>
<keyword evidence="3" id="KW-1185">Reference proteome</keyword>
<dbReference type="Proteomes" id="UP000679307">
    <property type="component" value="Chromosome"/>
</dbReference>
<name>A0ABX8EPB2_9ACTN</name>
<keyword evidence="1" id="KW-0472">Membrane</keyword>
<keyword evidence="1" id="KW-0812">Transmembrane</keyword>
<keyword evidence="1" id="KW-1133">Transmembrane helix</keyword>
<evidence type="ECO:0008006" key="4">
    <source>
        <dbReference type="Google" id="ProtNLM"/>
    </source>
</evidence>
<sequence length="166" mass="17462">MRRVCSPGRPHVLIDHVLVGPSGIYLIRYLPAEPDEACLDAAALADYAAVVAGLALPRYRDRCRPVLCLRGGAERADEVDGVLVASVGALEHVVRFATPVLSSSEARQAYTALRADLVDVPPEVDTSRRRLRAVVRMAAASAAVAAVSVGALLLGPDAMELLAGRG</sequence>
<dbReference type="EMBL" id="CP075371">
    <property type="protein sequence ID" value="QVT81785.1"/>
    <property type="molecule type" value="Genomic_DNA"/>
</dbReference>
<evidence type="ECO:0000313" key="3">
    <source>
        <dbReference type="Proteomes" id="UP000679307"/>
    </source>
</evidence>
<organism evidence="2 3">
    <name type="scientific">Nocardioides aquaticus</name>
    <dbReference type="NCBI Taxonomy" id="160826"/>
    <lineage>
        <taxon>Bacteria</taxon>
        <taxon>Bacillati</taxon>
        <taxon>Actinomycetota</taxon>
        <taxon>Actinomycetes</taxon>
        <taxon>Propionibacteriales</taxon>
        <taxon>Nocardioidaceae</taxon>
        <taxon>Nocardioides</taxon>
    </lineage>
</organism>
<protein>
    <recommendedName>
        <fullName evidence="4">NERD domain-containing protein</fullName>
    </recommendedName>
</protein>
<evidence type="ECO:0000313" key="2">
    <source>
        <dbReference type="EMBL" id="QVT81785.1"/>
    </source>
</evidence>
<accession>A0ABX8EPB2</accession>
<gene>
    <name evidence="2" type="ORF">ENKNEFLB_04202</name>
</gene>